<dbReference type="InterPro" id="IPR013154">
    <property type="entry name" value="ADH-like_N"/>
</dbReference>
<dbReference type="SUPFAM" id="SSF50129">
    <property type="entry name" value="GroES-like"/>
    <property type="match status" value="1"/>
</dbReference>
<feature type="domain" description="Alcohol dehydrogenase-like N-terminal" evidence="3">
    <location>
        <begin position="36"/>
        <end position="87"/>
    </location>
</feature>
<dbReference type="PANTHER" id="PTHR43401">
    <property type="entry name" value="L-THREONINE 3-DEHYDROGENASE"/>
    <property type="match status" value="1"/>
</dbReference>
<sequence>MTHPHTEPPASATMPALALRGPGDAALTVKPIPAPGPGEVLLEVEATTICGTDLRIISGEKTSGVRPGVTLGHEIAGRIAALGEGLEGPGGHGGQGSPGG</sequence>
<gene>
    <name evidence="4" type="ORF">HZZ05_10370</name>
</gene>
<proteinExistence type="predicted"/>
<dbReference type="Proteomes" id="UP000572528">
    <property type="component" value="Unassembled WGS sequence"/>
</dbReference>
<protein>
    <submittedName>
        <fullName evidence="4">Alcohol dehydrogenase catalytic domain-containing protein</fullName>
    </submittedName>
</protein>
<evidence type="ECO:0000259" key="3">
    <source>
        <dbReference type="Pfam" id="PF08240"/>
    </source>
</evidence>
<dbReference type="GO" id="GO:0016491">
    <property type="term" value="F:oxidoreductase activity"/>
    <property type="evidence" value="ECO:0007669"/>
    <property type="project" value="UniProtKB-KW"/>
</dbReference>
<feature type="non-terminal residue" evidence="4">
    <location>
        <position position="100"/>
    </location>
</feature>
<dbReference type="InterPro" id="IPR011032">
    <property type="entry name" value="GroES-like_sf"/>
</dbReference>
<dbReference type="PANTHER" id="PTHR43401:SF2">
    <property type="entry name" value="L-THREONINE 3-DEHYDROGENASE"/>
    <property type="match status" value="1"/>
</dbReference>
<dbReference type="Gene3D" id="3.90.180.10">
    <property type="entry name" value="Medium-chain alcohol dehydrogenases, catalytic domain"/>
    <property type="match status" value="1"/>
</dbReference>
<dbReference type="Pfam" id="PF08240">
    <property type="entry name" value="ADH_N"/>
    <property type="match status" value="1"/>
</dbReference>
<keyword evidence="2" id="KW-0560">Oxidoreductase</keyword>
<accession>A0A853EQC4</accession>
<organism evidence="4 5">
    <name type="scientific">Actinomyces bowdenii</name>
    <dbReference type="NCBI Taxonomy" id="131109"/>
    <lineage>
        <taxon>Bacteria</taxon>
        <taxon>Bacillati</taxon>
        <taxon>Actinomycetota</taxon>
        <taxon>Actinomycetes</taxon>
        <taxon>Actinomycetales</taxon>
        <taxon>Actinomycetaceae</taxon>
        <taxon>Actinomyces</taxon>
    </lineage>
</organism>
<reference evidence="4 5" key="1">
    <citation type="submission" date="2020-07" db="EMBL/GenBank/DDBJ databases">
        <title>MOT database genomes.</title>
        <authorList>
            <person name="Joseph S."/>
            <person name="Aduse-Opoku J."/>
            <person name="Hashim A."/>
            <person name="Wade W."/>
            <person name="Curtis M."/>
        </authorList>
    </citation>
    <scope>NUCLEOTIDE SEQUENCE [LARGE SCALE GENOMIC DNA]</scope>
    <source>
        <strain evidence="4 5">WMus004</strain>
    </source>
</reference>
<dbReference type="AlphaFoldDB" id="A0A853EQC4"/>
<dbReference type="InterPro" id="IPR050129">
    <property type="entry name" value="Zn_alcohol_dh"/>
</dbReference>
<comment type="cofactor">
    <cofactor evidence="1">
        <name>Zn(2+)</name>
        <dbReference type="ChEBI" id="CHEBI:29105"/>
    </cofactor>
</comment>
<name>A0A853EQC4_9ACTO</name>
<evidence type="ECO:0000256" key="2">
    <source>
        <dbReference type="ARBA" id="ARBA00023002"/>
    </source>
</evidence>
<comment type="caution">
    <text evidence="4">The sequence shown here is derived from an EMBL/GenBank/DDBJ whole genome shotgun (WGS) entry which is preliminary data.</text>
</comment>
<evidence type="ECO:0000313" key="4">
    <source>
        <dbReference type="EMBL" id="NYS69906.1"/>
    </source>
</evidence>
<evidence type="ECO:0000256" key="1">
    <source>
        <dbReference type="ARBA" id="ARBA00001947"/>
    </source>
</evidence>
<evidence type="ECO:0000313" key="5">
    <source>
        <dbReference type="Proteomes" id="UP000572528"/>
    </source>
</evidence>
<dbReference type="EMBL" id="JACBXV010000165">
    <property type="protein sequence ID" value="NYS69906.1"/>
    <property type="molecule type" value="Genomic_DNA"/>
</dbReference>